<evidence type="ECO:0000313" key="2">
    <source>
        <dbReference type="EMBL" id="KAK5972006.1"/>
    </source>
</evidence>
<evidence type="ECO:0000313" key="3">
    <source>
        <dbReference type="Proteomes" id="UP001331761"/>
    </source>
</evidence>
<feature type="coiled-coil region" evidence="1">
    <location>
        <begin position="28"/>
        <end position="55"/>
    </location>
</feature>
<sequence>MPMSMMDQPSCSRDMENLVAASGDTAEKDNASTKAREALREVQSLKEAQDRSKAARIVETMEIDLPE</sequence>
<feature type="non-terminal residue" evidence="2">
    <location>
        <position position="67"/>
    </location>
</feature>
<reference evidence="2 3" key="1">
    <citation type="submission" date="2019-10" db="EMBL/GenBank/DDBJ databases">
        <title>Assembly and Annotation for the nematode Trichostrongylus colubriformis.</title>
        <authorList>
            <person name="Martin J."/>
        </authorList>
    </citation>
    <scope>NUCLEOTIDE SEQUENCE [LARGE SCALE GENOMIC DNA]</scope>
    <source>
        <strain evidence="2">G859</strain>
        <tissue evidence="2">Whole worm</tissue>
    </source>
</reference>
<organism evidence="2 3">
    <name type="scientific">Trichostrongylus colubriformis</name>
    <name type="common">Black scour worm</name>
    <dbReference type="NCBI Taxonomy" id="6319"/>
    <lineage>
        <taxon>Eukaryota</taxon>
        <taxon>Metazoa</taxon>
        <taxon>Ecdysozoa</taxon>
        <taxon>Nematoda</taxon>
        <taxon>Chromadorea</taxon>
        <taxon>Rhabditida</taxon>
        <taxon>Rhabditina</taxon>
        <taxon>Rhabditomorpha</taxon>
        <taxon>Strongyloidea</taxon>
        <taxon>Trichostrongylidae</taxon>
        <taxon>Trichostrongylus</taxon>
    </lineage>
</organism>
<keyword evidence="3" id="KW-1185">Reference proteome</keyword>
<dbReference type="Proteomes" id="UP001331761">
    <property type="component" value="Unassembled WGS sequence"/>
</dbReference>
<keyword evidence="1" id="KW-0175">Coiled coil</keyword>
<evidence type="ECO:0000256" key="1">
    <source>
        <dbReference type="SAM" id="Coils"/>
    </source>
</evidence>
<dbReference type="EMBL" id="WIXE01017115">
    <property type="protein sequence ID" value="KAK5972006.1"/>
    <property type="molecule type" value="Genomic_DNA"/>
</dbReference>
<name>A0AAN8F1R7_TRICO</name>
<comment type="caution">
    <text evidence="2">The sequence shown here is derived from an EMBL/GenBank/DDBJ whole genome shotgun (WGS) entry which is preliminary data.</text>
</comment>
<gene>
    <name evidence="2" type="ORF">GCK32_006363</name>
</gene>
<proteinExistence type="predicted"/>
<protein>
    <submittedName>
        <fullName evidence="2">Uncharacterized protein</fullName>
    </submittedName>
</protein>
<accession>A0AAN8F1R7</accession>
<dbReference type="AlphaFoldDB" id="A0AAN8F1R7"/>